<protein>
    <submittedName>
        <fullName evidence="2">Uncharacterized protein</fullName>
    </submittedName>
</protein>
<gene>
    <name evidence="2" type="ORF">SAMN04489842_4082</name>
</gene>
<accession>A0A1H1J4L1</accession>
<keyword evidence="3" id="KW-1185">Reference proteome</keyword>
<evidence type="ECO:0000256" key="1">
    <source>
        <dbReference type="SAM" id="Phobius"/>
    </source>
</evidence>
<evidence type="ECO:0000313" key="2">
    <source>
        <dbReference type="EMBL" id="SDR44546.1"/>
    </source>
</evidence>
<dbReference type="RefSeq" id="WP_090386067.1">
    <property type="nucleotide sequence ID" value="NZ_FNLC01000008.1"/>
</dbReference>
<sequence>METDTIYNGLLVGQVLGAVILVTGLFQGGLTPVTIAGGVILFLAIMGVAAMAIAVDTDERASDGGIPRSGSSQRNR</sequence>
<name>A0A1H1J4L1_NATTX</name>
<feature type="transmembrane region" description="Helical" evidence="1">
    <location>
        <begin position="6"/>
        <end position="26"/>
    </location>
</feature>
<keyword evidence="1" id="KW-1133">Transmembrane helix</keyword>
<feature type="transmembrane region" description="Helical" evidence="1">
    <location>
        <begin position="33"/>
        <end position="55"/>
    </location>
</feature>
<reference evidence="3" key="1">
    <citation type="submission" date="2016-10" db="EMBL/GenBank/DDBJ databases">
        <authorList>
            <person name="Varghese N."/>
            <person name="Submissions S."/>
        </authorList>
    </citation>
    <scope>NUCLEOTIDE SEQUENCE [LARGE SCALE GENOMIC DNA]</scope>
    <source>
        <strain evidence="3">DSM 24767</strain>
    </source>
</reference>
<evidence type="ECO:0000313" key="3">
    <source>
        <dbReference type="Proteomes" id="UP000198848"/>
    </source>
</evidence>
<dbReference type="AlphaFoldDB" id="A0A1H1J4L1"/>
<keyword evidence="1" id="KW-0812">Transmembrane</keyword>
<keyword evidence="1" id="KW-0472">Membrane</keyword>
<organism evidence="2 3">
    <name type="scientific">Natronobacterium texcoconense</name>
    <dbReference type="NCBI Taxonomy" id="1095778"/>
    <lineage>
        <taxon>Archaea</taxon>
        <taxon>Methanobacteriati</taxon>
        <taxon>Methanobacteriota</taxon>
        <taxon>Stenosarchaea group</taxon>
        <taxon>Halobacteria</taxon>
        <taxon>Halobacteriales</taxon>
        <taxon>Natrialbaceae</taxon>
        <taxon>Natronobacterium</taxon>
    </lineage>
</organism>
<proteinExistence type="predicted"/>
<dbReference type="Proteomes" id="UP000198848">
    <property type="component" value="Unassembled WGS sequence"/>
</dbReference>
<dbReference type="EMBL" id="FNLC01000008">
    <property type="protein sequence ID" value="SDR44546.1"/>
    <property type="molecule type" value="Genomic_DNA"/>
</dbReference>